<organism evidence="3 4">
    <name type="scientific">Polynucleobacter hirudinilacicola</name>
    <dbReference type="NCBI Taxonomy" id="1743166"/>
    <lineage>
        <taxon>Bacteria</taxon>
        <taxon>Pseudomonadati</taxon>
        <taxon>Pseudomonadota</taxon>
        <taxon>Betaproteobacteria</taxon>
        <taxon>Burkholderiales</taxon>
        <taxon>Burkholderiaceae</taxon>
        <taxon>Polynucleobacter</taxon>
    </lineage>
</organism>
<dbReference type="PANTHER" id="PTHR38731">
    <property type="entry name" value="LIPL45-RELATED LIPOPROTEIN-RELATED"/>
    <property type="match status" value="1"/>
</dbReference>
<keyword evidence="4" id="KW-1185">Reference proteome</keyword>
<dbReference type="Gene3D" id="2.60.120.1440">
    <property type="match status" value="1"/>
</dbReference>
<accession>A0A210RY99</accession>
<evidence type="ECO:0000313" key="4">
    <source>
        <dbReference type="Proteomes" id="UP000196880"/>
    </source>
</evidence>
<dbReference type="Proteomes" id="UP000196880">
    <property type="component" value="Unassembled WGS sequence"/>
</dbReference>
<proteinExistence type="predicted"/>
<feature type="domain" description="FecR protein" evidence="2">
    <location>
        <begin position="70"/>
        <end position="185"/>
    </location>
</feature>
<feature type="chain" id="PRO_5012668114" description="FecR protein domain-containing protein" evidence="1">
    <location>
        <begin position="34"/>
        <end position="568"/>
    </location>
</feature>
<gene>
    <name evidence="3" type="ORF">B6A14_09185</name>
</gene>
<dbReference type="EMBL" id="NAIA01000003">
    <property type="protein sequence ID" value="OWF65920.1"/>
    <property type="molecule type" value="Genomic_DNA"/>
</dbReference>
<comment type="caution">
    <text evidence="3">The sequence shown here is derived from an EMBL/GenBank/DDBJ whole genome shotgun (WGS) entry which is preliminary data.</text>
</comment>
<dbReference type="AlphaFoldDB" id="A0A210RY99"/>
<evidence type="ECO:0000256" key="1">
    <source>
        <dbReference type="SAM" id="SignalP"/>
    </source>
</evidence>
<sequence>MTMLLTSPHLFKYLPKVLLGAILACALASPIFAQSTAEVGRILLALGDTKLIRKGQSSALTKGATLQAGDTITTGVNSNLQMRMTDGAVIALRAGSEFKIDEYQFNGKSDGTEKASLNLVQGGVRAVTGVIGRENKDNLKVNTVAATIGVRGTGFNIVDCSNSCLGADKALAKNGLYAGVFEGKVVVKNDASEGTYGVNEPIYVASKTAPIDRLSEPPAFLRDPLASQVIVPKKAASVVQPIQQPVNPPKEPADVVVGNASTSLTTIGPVTIFQTPNLLWNFPANIYNTTYNDGSTVATGYSNYVQIAQAWPGSTNPSNGLPYYSINPSLINTDDGGGFAATYSASGFLTQVSLASAGALLVPGPQPQLPNLPPVLAYTQGSAQLLEGGNYQNVSWGRWGNGTVSQIAGYNNGQPIYVPIDSGIHLVAGQLNQDMLNATINRANSISFTLLRATTPTAINGGQSWFVTGGNLTANIGAATINGNLGLFSTTSGNANYNMAFSGGLTGSANNIVNGTVSNTTGNQGVCKSGCAASGNVSFYNTPVSAAGLSYNFNTGTTFVQGVAVYKR</sequence>
<evidence type="ECO:0000259" key="2">
    <source>
        <dbReference type="Pfam" id="PF04773"/>
    </source>
</evidence>
<name>A0A210RY99_9BURK</name>
<protein>
    <recommendedName>
        <fullName evidence="2">FecR protein domain-containing protein</fullName>
    </recommendedName>
</protein>
<evidence type="ECO:0000313" key="3">
    <source>
        <dbReference type="EMBL" id="OWF65920.1"/>
    </source>
</evidence>
<keyword evidence="1" id="KW-0732">Signal</keyword>
<feature type="signal peptide" evidence="1">
    <location>
        <begin position="1"/>
        <end position="33"/>
    </location>
</feature>
<dbReference type="Pfam" id="PF04773">
    <property type="entry name" value="FecR"/>
    <property type="match status" value="1"/>
</dbReference>
<dbReference type="InterPro" id="IPR006860">
    <property type="entry name" value="FecR"/>
</dbReference>
<reference evidence="3 4" key="1">
    <citation type="submission" date="2017-03" db="EMBL/GenBank/DDBJ databases">
        <title>New species Polynucleobacter sp. MWH-EgelM1-30-B4.</title>
        <authorList>
            <person name="Hahn M.W."/>
        </authorList>
    </citation>
    <scope>NUCLEOTIDE SEQUENCE [LARGE SCALE GENOMIC DNA]</scope>
    <source>
        <strain evidence="3 4">MWH-EgelM1-30-B4</strain>
    </source>
</reference>